<dbReference type="EMBL" id="QMIG01000005">
    <property type="protein sequence ID" value="RAW15679.1"/>
    <property type="molecule type" value="Genomic_DNA"/>
</dbReference>
<accession>A0A329QVI8</accession>
<proteinExistence type="predicted"/>
<name>A0A329QVI8_9ACTN</name>
<dbReference type="RefSeq" id="WP_112257880.1">
    <property type="nucleotide sequence ID" value="NZ_QMIG01000005.1"/>
</dbReference>
<dbReference type="InterPro" id="IPR051049">
    <property type="entry name" value="Dienelactone_hydrolase-like"/>
</dbReference>
<reference evidence="2 3" key="1">
    <citation type="submission" date="2018-06" db="EMBL/GenBank/DDBJ databases">
        <title>Phytoactinopolyspora halophila sp. nov., a novel halophilic actinomycete isolated from a saline soil in China.</title>
        <authorList>
            <person name="Tang S.-K."/>
        </authorList>
    </citation>
    <scope>NUCLEOTIDE SEQUENCE [LARGE SCALE GENOMIC DNA]</scope>
    <source>
        <strain evidence="2 3">YIM 96934</strain>
    </source>
</reference>
<dbReference type="PANTHER" id="PTHR46623">
    <property type="entry name" value="CARBOXYMETHYLENEBUTENOLIDASE-RELATED"/>
    <property type="match status" value="1"/>
</dbReference>
<dbReference type="GO" id="GO:0016787">
    <property type="term" value="F:hydrolase activity"/>
    <property type="evidence" value="ECO:0007669"/>
    <property type="project" value="UniProtKB-KW"/>
</dbReference>
<keyword evidence="3" id="KW-1185">Reference proteome</keyword>
<evidence type="ECO:0000313" key="2">
    <source>
        <dbReference type="EMBL" id="RAW15679.1"/>
    </source>
</evidence>
<dbReference type="Proteomes" id="UP000250462">
    <property type="component" value="Unassembled WGS sequence"/>
</dbReference>
<dbReference type="InterPro" id="IPR029058">
    <property type="entry name" value="AB_hydrolase_fold"/>
</dbReference>
<dbReference type="AlphaFoldDB" id="A0A329QVI8"/>
<dbReference type="InterPro" id="IPR002925">
    <property type="entry name" value="Dienelactn_hydro"/>
</dbReference>
<dbReference type="Pfam" id="PF01738">
    <property type="entry name" value="DLH"/>
    <property type="match status" value="1"/>
</dbReference>
<dbReference type="Gene3D" id="3.40.50.1820">
    <property type="entry name" value="alpha/beta hydrolase"/>
    <property type="match status" value="1"/>
</dbReference>
<organism evidence="2 3">
    <name type="scientific">Phytoactinopolyspora halophila</name>
    <dbReference type="NCBI Taxonomy" id="1981511"/>
    <lineage>
        <taxon>Bacteria</taxon>
        <taxon>Bacillati</taxon>
        <taxon>Actinomycetota</taxon>
        <taxon>Actinomycetes</taxon>
        <taxon>Jiangellales</taxon>
        <taxon>Jiangellaceae</taxon>
        <taxon>Phytoactinopolyspora</taxon>
    </lineage>
</organism>
<dbReference type="OrthoDB" id="2834584at2"/>
<protein>
    <submittedName>
        <fullName evidence="2">Dienelactone hydrolase</fullName>
    </submittedName>
</protein>
<sequence length="188" mass="19901">MADVLLFHHAHGRTGAFLEFAQNIRNAGHTVHTPDLYEGKTFTDLDAGVAFAEQVGFSEIVSRGVAAANELSSEIVYAGFSLGALPAQALAQTRPGAVGAVLFHGGVPASELGRPWPAGVPLQIHVMEGDEWSELDACRALAEAARSAELFVYPGTGHLFADADSPDYEPASARLLLDRTLTFLQSVS</sequence>
<evidence type="ECO:0000259" key="1">
    <source>
        <dbReference type="Pfam" id="PF01738"/>
    </source>
</evidence>
<evidence type="ECO:0000313" key="3">
    <source>
        <dbReference type="Proteomes" id="UP000250462"/>
    </source>
</evidence>
<feature type="domain" description="Dienelactone hydrolase" evidence="1">
    <location>
        <begin position="4"/>
        <end position="187"/>
    </location>
</feature>
<dbReference type="PANTHER" id="PTHR46623:SF6">
    <property type="entry name" value="ALPHA_BETA-HYDROLASES SUPERFAMILY PROTEIN"/>
    <property type="match status" value="1"/>
</dbReference>
<gene>
    <name evidence="2" type="ORF">DPM12_08515</name>
</gene>
<dbReference type="SUPFAM" id="SSF53474">
    <property type="entry name" value="alpha/beta-Hydrolases"/>
    <property type="match status" value="1"/>
</dbReference>
<comment type="caution">
    <text evidence="2">The sequence shown here is derived from an EMBL/GenBank/DDBJ whole genome shotgun (WGS) entry which is preliminary data.</text>
</comment>
<keyword evidence="2" id="KW-0378">Hydrolase</keyword>